<reference evidence="6" key="2">
    <citation type="journal article" date="2023" name="Plants (Basel)">
        <title>Annotation of the Turnera subulata (Passifloraceae) Draft Genome Reveals the S-Locus Evolved after the Divergence of Turneroideae from Passifloroideae in a Stepwise Manner.</title>
        <authorList>
            <person name="Henning P.M."/>
            <person name="Roalson E.H."/>
            <person name="Mir W."/>
            <person name="McCubbin A.G."/>
            <person name="Shore J.S."/>
        </authorList>
    </citation>
    <scope>NUCLEOTIDE SEQUENCE</scope>
    <source>
        <strain evidence="6">F60SS</strain>
    </source>
</reference>
<comment type="similarity">
    <text evidence="1">Belongs to the EXO70 family.</text>
</comment>
<dbReference type="EMBL" id="JAKUCV010003176">
    <property type="protein sequence ID" value="KAJ4839899.1"/>
    <property type="molecule type" value="Genomic_DNA"/>
</dbReference>
<keyword evidence="2" id="KW-0813">Transport</keyword>
<dbReference type="GO" id="GO:0000145">
    <property type="term" value="C:exocyst"/>
    <property type="evidence" value="ECO:0007669"/>
    <property type="project" value="InterPro"/>
</dbReference>
<feature type="chain" id="PRO_5040214994" description="Endonuclease/exonuclease/phosphatase domain-containing protein" evidence="3">
    <location>
        <begin position="19"/>
        <end position="682"/>
    </location>
</feature>
<keyword evidence="7" id="KW-1185">Reference proteome</keyword>
<dbReference type="OrthoDB" id="428734at2759"/>
<dbReference type="GO" id="GO:0000175">
    <property type="term" value="F:3'-5'-RNA exonuclease activity"/>
    <property type="evidence" value="ECO:0007669"/>
    <property type="project" value="TreeGrafter"/>
</dbReference>
<keyword evidence="3" id="KW-0732">Signal</keyword>
<comment type="caution">
    <text evidence="6">The sequence shown here is derived from an EMBL/GenBank/DDBJ whole genome shotgun (WGS) entry which is preliminary data.</text>
</comment>
<feature type="domain" description="Endonuclease/exonuclease/phosphatase" evidence="5">
    <location>
        <begin position="268"/>
        <end position="563"/>
    </location>
</feature>
<reference evidence="6" key="1">
    <citation type="submission" date="2022-02" db="EMBL/GenBank/DDBJ databases">
        <authorList>
            <person name="Henning P.M."/>
            <person name="McCubbin A.G."/>
            <person name="Shore J.S."/>
        </authorList>
    </citation>
    <scope>NUCLEOTIDE SEQUENCE</scope>
    <source>
        <strain evidence="6">F60SS</strain>
        <tissue evidence="6">Leaves</tissue>
    </source>
</reference>
<dbReference type="AlphaFoldDB" id="A0A9Q0FXU0"/>
<evidence type="ECO:0000256" key="1">
    <source>
        <dbReference type="ARBA" id="ARBA00006756"/>
    </source>
</evidence>
<name>A0A9Q0FXU0_9ROSI</name>
<feature type="domain" description="Exocyst complex subunit Exo70 C-terminal" evidence="4">
    <location>
        <begin position="602"/>
        <end position="677"/>
    </location>
</feature>
<protein>
    <recommendedName>
        <fullName evidence="8">Endonuclease/exonuclease/phosphatase domain-containing protein</fullName>
    </recommendedName>
</protein>
<dbReference type="SUPFAM" id="SSF74788">
    <property type="entry name" value="Cullin repeat-like"/>
    <property type="match status" value="1"/>
</dbReference>
<accession>A0A9Q0FXU0</accession>
<evidence type="ECO:0000313" key="7">
    <source>
        <dbReference type="Proteomes" id="UP001141552"/>
    </source>
</evidence>
<dbReference type="Gene3D" id="3.60.10.10">
    <property type="entry name" value="Endonuclease/exonuclease/phosphatase"/>
    <property type="match status" value="1"/>
</dbReference>
<proteinExistence type="inferred from homology"/>
<evidence type="ECO:0000313" key="6">
    <source>
        <dbReference type="EMBL" id="KAJ4839899.1"/>
    </source>
</evidence>
<gene>
    <name evidence="6" type="ORF">Tsubulata_042751</name>
</gene>
<dbReference type="SUPFAM" id="SSF56219">
    <property type="entry name" value="DNase I-like"/>
    <property type="match status" value="1"/>
</dbReference>
<dbReference type="GO" id="GO:0006887">
    <property type="term" value="P:exocytosis"/>
    <property type="evidence" value="ECO:0007669"/>
    <property type="project" value="InterPro"/>
</dbReference>
<organism evidence="6 7">
    <name type="scientific">Turnera subulata</name>
    <dbReference type="NCBI Taxonomy" id="218843"/>
    <lineage>
        <taxon>Eukaryota</taxon>
        <taxon>Viridiplantae</taxon>
        <taxon>Streptophyta</taxon>
        <taxon>Embryophyta</taxon>
        <taxon>Tracheophyta</taxon>
        <taxon>Spermatophyta</taxon>
        <taxon>Magnoliopsida</taxon>
        <taxon>eudicotyledons</taxon>
        <taxon>Gunneridae</taxon>
        <taxon>Pentapetalae</taxon>
        <taxon>rosids</taxon>
        <taxon>fabids</taxon>
        <taxon>Malpighiales</taxon>
        <taxon>Passifloraceae</taxon>
        <taxon>Turnera</taxon>
    </lineage>
</organism>
<dbReference type="Proteomes" id="UP001141552">
    <property type="component" value="Unassembled WGS sequence"/>
</dbReference>
<feature type="non-terminal residue" evidence="6">
    <location>
        <position position="1"/>
    </location>
</feature>
<evidence type="ECO:0000259" key="4">
    <source>
        <dbReference type="Pfam" id="PF03081"/>
    </source>
</evidence>
<dbReference type="InterPro" id="IPR036691">
    <property type="entry name" value="Endo/exonu/phosph_ase_sf"/>
</dbReference>
<dbReference type="Pfam" id="PF03081">
    <property type="entry name" value="Exo70_C"/>
    <property type="match status" value="1"/>
</dbReference>
<dbReference type="PANTHER" id="PTHR12121:SF79">
    <property type="entry name" value="CARBON CATABOLITE REPRESSOR PROTEIN 4 HOMOLOG 1-LIKE ISOFORM X1"/>
    <property type="match status" value="1"/>
</dbReference>
<feature type="signal peptide" evidence="3">
    <location>
        <begin position="1"/>
        <end position="18"/>
    </location>
</feature>
<evidence type="ECO:0008006" key="8">
    <source>
        <dbReference type="Google" id="ProtNLM"/>
    </source>
</evidence>
<feature type="non-terminal residue" evidence="6">
    <location>
        <position position="682"/>
    </location>
</feature>
<evidence type="ECO:0000256" key="3">
    <source>
        <dbReference type="SAM" id="SignalP"/>
    </source>
</evidence>
<dbReference type="InterPro" id="IPR046364">
    <property type="entry name" value="Exo70_C"/>
</dbReference>
<sequence length="682" mass="76759">VFLLCISVCLGFSLAVHCWRFRTKAQTRKNGKQGKEKFSGIQNGGDELVNCELEVTLPSDTPVVGCEIIPTVRVTRLTPQGTKAFGASVPDHAIQFSWYRDGITCSCTDCVQLGITGKHSYYCSSDCFLSAWPSHLDRHRKASQAVAKTGDGNRQEPKGMRSCGSWDDLHSSFCPDEAPVVLLDERDLVKLGSSKTYVPSTDDTGFRLRLVSVATDSSSGIPLASKHVLVTCPVIPWPTPRPRSMIQINNLLKSGEVQPSDGVKFTVLSYNILAEMYANQNMYSYCPTWALLWEYRKRNLLNEIIKYDADIVCLQEVQSDHFESFFKPELLKHGYCVLYKHKTQPLYTRNQYIFDGCATFYRDDLFKEITKYEVEFDGMASSVIKKLDSESERQGIIRLKKGNIALVVILEAVEAGTGLRSRICVANTHIHASREFPDTKLCQDGRIKVANLIQGLEKISNAHVPLLICGDFNSVPESDPHNLLVGNAIRLSCQDKQSDPLGIYHHLKLRHAMPLRSAYASLSSSNGVDKQHRMKMNQTNHEPVFTNFTPRFRGTLDYILYTGLVDDHVGFEGHRGAHDLCWVRSSSQINTMDWESLDLRIKTWVEAVKISTSTLFTGERILCDQVFGSSETIRESCFADIFRDGALLLFSFPELVSGKNKKSPPPEKMFRAMDMYTVHWAK</sequence>
<dbReference type="PANTHER" id="PTHR12121">
    <property type="entry name" value="CARBON CATABOLITE REPRESSOR PROTEIN 4"/>
    <property type="match status" value="1"/>
</dbReference>
<dbReference type="InterPro" id="IPR016159">
    <property type="entry name" value="Cullin_repeat-like_dom_sf"/>
</dbReference>
<dbReference type="GO" id="GO:0005546">
    <property type="term" value="F:phosphatidylinositol-4,5-bisphosphate binding"/>
    <property type="evidence" value="ECO:0007669"/>
    <property type="project" value="InterPro"/>
</dbReference>
<evidence type="ECO:0000256" key="2">
    <source>
        <dbReference type="ARBA" id="ARBA00022448"/>
    </source>
</evidence>
<evidence type="ECO:0000259" key="5">
    <source>
        <dbReference type="Pfam" id="PF03372"/>
    </source>
</evidence>
<dbReference type="Pfam" id="PF03372">
    <property type="entry name" value="Exo_endo_phos"/>
    <property type="match status" value="1"/>
</dbReference>
<dbReference type="InterPro" id="IPR005135">
    <property type="entry name" value="Endo/exonuclease/phosphatase"/>
</dbReference>
<dbReference type="InterPro" id="IPR050410">
    <property type="entry name" value="CCR4/nocturin_mRNA_transcr"/>
</dbReference>